<evidence type="ECO:0000313" key="4">
    <source>
        <dbReference type="Proteomes" id="UP000005237"/>
    </source>
</evidence>
<dbReference type="Pfam" id="PF07741">
    <property type="entry name" value="BRF1"/>
    <property type="match status" value="1"/>
</dbReference>
<feature type="domain" description="Cullin neddylation" evidence="2">
    <location>
        <begin position="283"/>
        <end position="348"/>
    </location>
</feature>
<dbReference type="InterPro" id="IPR011665">
    <property type="entry name" value="BRF1_TBP-bd_dom"/>
</dbReference>
<dbReference type="SMART" id="SM00884">
    <property type="entry name" value="Cullin_Nedd8"/>
    <property type="match status" value="1"/>
</dbReference>
<name>A0A8R1E3D5_CAEJA</name>
<feature type="compositionally biased region" description="Basic and acidic residues" evidence="1">
    <location>
        <begin position="214"/>
        <end position="225"/>
    </location>
</feature>
<dbReference type="Proteomes" id="UP000005237">
    <property type="component" value="Unassembled WGS sequence"/>
</dbReference>
<dbReference type="FunFam" id="1.10.10.10:FF:000274">
    <property type="entry name" value="Cullin 4B"/>
    <property type="match status" value="1"/>
</dbReference>
<evidence type="ECO:0000313" key="3">
    <source>
        <dbReference type="EnsemblMetazoa" id="CJA21750.1"/>
    </source>
</evidence>
<dbReference type="Pfam" id="PF10557">
    <property type="entry name" value="Cullin_Nedd8"/>
    <property type="match status" value="1"/>
</dbReference>
<feature type="region of interest" description="Disordered" evidence="1">
    <location>
        <begin position="210"/>
        <end position="233"/>
    </location>
</feature>
<reference evidence="3" key="2">
    <citation type="submission" date="2022-06" db="UniProtKB">
        <authorList>
            <consortium name="EnsemblMetazoa"/>
        </authorList>
    </citation>
    <scope>IDENTIFICATION</scope>
    <source>
        <strain evidence="3">DF5081</strain>
    </source>
</reference>
<dbReference type="SUPFAM" id="SSF46785">
    <property type="entry name" value="Winged helix' DNA-binding domain"/>
    <property type="match status" value="1"/>
</dbReference>
<keyword evidence="4" id="KW-1185">Reference proteome</keyword>
<dbReference type="InterPro" id="IPR045093">
    <property type="entry name" value="Cullin"/>
</dbReference>
<protein>
    <submittedName>
        <fullName evidence="3">Cullin_Nedd8 domain-containing protein</fullName>
    </submittedName>
</protein>
<dbReference type="InterPro" id="IPR016157">
    <property type="entry name" value="Cullin_CS"/>
</dbReference>
<proteinExistence type="predicted"/>
<dbReference type="PANTHER" id="PTHR11932">
    <property type="entry name" value="CULLIN"/>
    <property type="match status" value="1"/>
</dbReference>
<evidence type="ECO:0000256" key="1">
    <source>
        <dbReference type="SAM" id="MobiDB-lite"/>
    </source>
</evidence>
<dbReference type="AlphaFoldDB" id="A0A8R1E3D5"/>
<sequence length="354" mass="40120">MFMGSSANTLQQFKQYGPTLESLGIRKTNDVPEFLPPVTHQTVTIDEDISDSEIDSYILTESEVAIKTDYWMKANGDIMKVIEERKREREENGDVKKKRKTPRQKNVACTSVLNAMEKVIQEKKLSNKVNYEMLKDLETMASGTRTSLSESTPITPVTPRKIIDSEVTSDTLSRSEKQARSKNLIKSGGTSLESLRTAFDLKVIGGKDAPSTNTEKKLTTIKNEDEGTTSTPTEKETVSTLETVKTDKFTVNCAFTDKRCRVRLAQVNIKTVVEEKKDIDNEVSQDRQYQIDACVVRIMKARKELTHVVLMNEVVQQLKFPVKAADIKIRLESLIEREYIARDEEDSAKYKYVA</sequence>
<evidence type="ECO:0000259" key="2">
    <source>
        <dbReference type="SMART" id="SM00884"/>
    </source>
</evidence>
<dbReference type="Gene3D" id="1.20.5.650">
    <property type="entry name" value="Single helix bin"/>
    <property type="match status" value="1"/>
</dbReference>
<dbReference type="GO" id="GO:0031625">
    <property type="term" value="F:ubiquitin protein ligase binding"/>
    <property type="evidence" value="ECO:0007669"/>
    <property type="project" value="InterPro"/>
</dbReference>
<reference evidence="4" key="1">
    <citation type="submission" date="2010-08" db="EMBL/GenBank/DDBJ databases">
        <authorList>
            <consortium name="Caenorhabditis japonica Sequencing Consortium"/>
            <person name="Wilson R.K."/>
        </authorList>
    </citation>
    <scope>NUCLEOTIDE SEQUENCE [LARGE SCALE GENOMIC DNA]</scope>
    <source>
        <strain evidence="4">DF5081</strain>
    </source>
</reference>
<dbReference type="InterPro" id="IPR019559">
    <property type="entry name" value="Cullin_neddylation_domain"/>
</dbReference>
<dbReference type="Gene3D" id="1.10.10.10">
    <property type="entry name" value="Winged helix-like DNA-binding domain superfamily/Winged helix DNA-binding domain"/>
    <property type="match status" value="1"/>
</dbReference>
<dbReference type="EnsemblMetazoa" id="CJA21750.1">
    <property type="protein sequence ID" value="CJA21750.1"/>
    <property type="gene ID" value="WBGene00177322"/>
</dbReference>
<dbReference type="InterPro" id="IPR036390">
    <property type="entry name" value="WH_DNA-bd_sf"/>
</dbReference>
<dbReference type="PROSITE" id="PS01256">
    <property type="entry name" value="CULLIN_1"/>
    <property type="match status" value="1"/>
</dbReference>
<organism evidence="3 4">
    <name type="scientific">Caenorhabditis japonica</name>
    <dbReference type="NCBI Taxonomy" id="281687"/>
    <lineage>
        <taxon>Eukaryota</taxon>
        <taxon>Metazoa</taxon>
        <taxon>Ecdysozoa</taxon>
        <taxon>Nematoda</taxon>
        <taxon>Chromadorea</taxon>
        <taxon>Rhabditida</taxon>
        <taxon>Rhabditina</taxon>
        <taxon>Rhabditomorpha</taxon>
        <taxon>Rhabditoidea</taxon>
        <taxon>Rhabditidae</taxon>
        <taxon>Peloderinae</taxon>
        <taxon>Caenorhabditis</taxon>
    </lineage>
</organism>
<accession>A0A8R1E3D5</accession>
<dbReference type="GO" id="GO:0006511">
    <property type="term" value="P:ubiquitin-dependent protein catabolic process"/>
    <property type="evidence" value="ECO:0007669"/>
    <property type="project" value="InterPro"/>
</dbReference>
<dbReference type="InterPro" id="IPR036388">
    <property type="entry name" value="WH-like_DNA-bd_sf"/>
</dbReference>
<feature type="compositionally biased region" description="Basic and acidic residues" evidence="1">
    <location>
        <begin position="86"/>
        <end position="95"/>
    </location>
</feature>
<dbReference type="GO" id="GO:0031461">
    <property type="term" value="C:cullin-RING ubiquitin ligase complex"/>
    <property type="evidence" value="ECO:0007669"/>
    <property type="project" value="InterPro"/>
</dbReference>
<feature type="region of interest" description="Disordered" evidence="1">
    <location>
        <begin position="86"/>
        <end position="105"/>
    </location>
</feature>